<evidence type="ECO:0000256" key="4">
    <source>
        <dbReference type="ARBA" id="ARBA00022695"/>
    </source>
</evidence>
<evidence type="ECO:0000313" key="8">
    <source>
        <dbReference type="EMBL" id="VWB99788.1"/>
    </source>
</evidence>
<reference evidence="8 9" key="1">
    <citation type="submission" date="2019-09" db="EMBL/GenBank/DDBJ databases">
        <authorList>
            <person name="Depoorter E."/>
        </authorList>
    </citation>
    <scope>NUCLEOTIDE SEQUENCE [LARGE SCALE GENOMIC DNA]</scope>
    <source>
        <strain evidence="8">LMG 26883</strain>
    </source>
</reference>
<comment type="caution">
    <text evidence="6">Lacks conserved residue(s) required for the propagation of feature annotation.</text>
</comment>
<comment type="catalytic activity">
    <reaction evidence="6">
        <text>a thymidine in DNA + NAD(+) = an N-(ADP-alpha-D-ribosyl)-thymidine in DNA + nicotinamide + H(+)</text>
        <dbReference type="Rhea" id="RHEA:71651"/>
        <dbReference type="Rhea" id="RHEA-COMP:13556"/>
        <dbReference type="Rhea" id="RHEA-COMP:18051"/>
        <dbReference type="ChEBI" id="CHEBI:15378"/>
        <dbReference type="ChEBI" id="CHEBI:17154"/>
        <dbReference type="ChEBI" id="CHEBI:57540"/>
        <dbReference type="ChEBI" id="CHEBI:137386"/>
        <dbReference type="ChEBI" id="CHEBI:191199"/>
    </reaction>
</comment>
<organism evidence="8 9">
    <name type="scientific">Burkholderia pseudomultivorans</name>
    <dbReference type="NCBI Taxonomy" id="1207504"/>
    <lineage>
        <taxon>Bacteria</taxon>
        <taxon>Pseudomonadati</taxon>
        <taxon>Pseudomonadota</taxon>
        <taxon>Betaproteobacteria</taxon>
        <taxon>Burkholderiales</taxon>
        <taxon>Burkholderiaceae</taxon>
        <taxon>Burkholderia</taxon>
        <taxon>Burkholderia cepacia complex</taxon>
    </lineage>
</organism>
<evidence type="ECO:0000256" key="2">
    <source>
        <dbReference type="ARBA" id="ARBA00022676"/>
    </source>
</evidence>
<feature type="binding site" evidence="6">
    <location>
        <begin position="10"/>
        <end position="12"/>
    </location>
    <ligand>
        <name>NAD(+)</name>
        <dbReference type="ChEBI" id="CHEBI:57540"/>
    </ligand>
</feature>
<dbReference type="Proteomes" id="UP000494162">
    <property type="component" value="Unassembled WGS sequence"/>
</dbReference>
<evidence type="ECO:0000259" key="7">
    <source>
        <dbReference type="PROSITE" id="PS52018"/>
    </source>
</evidence>
<dbReference type="AlphaFoldDB" id="A0A6P2NYV3"/>
<proteinExistence type="inferred from homology"/>
<keyword evidence="5 6" id="KW-0238">DNA-binding</keyword>
<feature type="active site" description="Proton acceptor" evidence="6">
    <location>
        <position position="48"/>
    </location>
</feature>
<accession>A0A6P2NYV3</accession>
<name>A0A6P2NYV3_9BURK</name>
<dbReference type="InterPro" id="IPR029494">
    <property type="entry name" value="DarT"/>
</dbReference>
<gene>
    <name evidence="8" type="ORF">BPS26883_04831</name>
</gene>
<evidence type="ECO:0000256" key="3">
    <source>
        <dbReference type="ARBA" id="ARBA00022679"/>
    </source>
</evidence>
<protein>
    <recommendedName>
        <fullName evidence="7">DarT domain-containing protein</fullName>
    </recommendedName>
</protein>
<evidence type="ECO:0000313" key="9">
    <source>
        <dbReference type="Proteomes" id="UP000494162"/>
    </source>
</evidence>
<keyword evidence="4 6" id="KW-0548">Nucleotidyltransferase</keyword>
<feature type="domain" description="DarT" evidence="7">
    <location>
        <begin position="6"/>
        <end position="194"/>
    </location>
</feature>
<dbReference type="RefSeq" id="WP_059603570.1">
    <property type="nucleotide sequence ID" value="NZ_CABVPP010000045.1"/>
</dbReference>
<dbReference type="GeneID" id="93171880"/>
<dbReference type="GO" id="GO:0016779">
    <property type="term" value="F:nucleotidyltransferase activity"/>
    <property type="evidence" value="ECO:0007669"/>
    <property type="project" value="UniProtKB-UniRule"/>
</dbReference>
<dbReference type="Pfam" id="PF14487">
    <property type="entry name" value="DarT"/>
    <property type="match status" value="1"/>
</dbReference>
<evidence type="ECO:0000256" key="5">
    <source>
        <dbReference type="ARBA" id="ARBA00023125"/>
    </source>
</evidence>
<dbReference type="EMBL" id="CABVPP010000045">
    <property type="protein sequence ID" value="VWB99788.1"/>
    <property type="molecule type" value="Genomic_DNA"/>
</dbReference>
<dbReference type="PROSITE" id="PS52018">
    <property type="entry name" value="DART"/>
    <property type="match status" value="1"/>
</dbReference>
<feature type="active site" evidence="6">
    <location>
        <position position="150"/>
    </location>
</feature>
<evidence type="ECO:0000256" key="6">
    <source>
        <dbReference type="PROSITE-ProRule" id="PRU01362"/>
    </source>
</evidence>
<evidence type="ECO:0000256" key="1">
    <source>
        <dbReference type="ARBA" id="ARBA00022649"/>
    </source>
</evidence>
<feature type="binding site" evidence="6">
    <location>
        <position position="48"/>
    </location>
    <ligand>
        <name>NAD(+)</name>
        <dbReference type="ChEBI" id="CHEBI:57540"/>
    </ligand>
</feature>
<keyword evidence="1 6" id="KW-1277">Toxin-antitoxin system</keyword>
<sequence length="194" mass="22007">MDHRVTEFHCIMPIANLPSVSNHGIVSYELAAKLPHHSVAMQPVQEKRDVKQVPQGLRLHQYANLYFHARNPMMFKRRGETGQLCVLRISTDVLEVPGTVISDQNAASDWARFLSPSQMDRLNYDRIYAQDWRDPDEVTFWRKKAAKCAEVLVPHRVEKAFIFGAYARDKAAASAVGNVAQGLPVVINADLFFF</sequence>
<keyword evidence="2 6" id="KW-0328">Glycosyltransferase</keyword>
<dbReference type="GO" id="GO:0003677">
    <property type="term" value="F:DNA binding"/>
    <property type="evidence" value="ECO:0007669"/>
    <property type="project" value="UniProtKB-UniRule"/>
</dbReference>
<comment type="similarity">
    <text evidence="6">Belongs to the DarT ADP-ribosyltransferase family.</text>
</comment>
<dbReference type="GO" id="GO:0016757">
    <property type="term" value="F:glycosyltransferase activity"/>
    <property type="evidence" value="ECO:0007669"/>
    <property type="project" value="UniProtKB-UniRule"/>
</dbReference>
<keyword evidence="3 6" id="KW-0808">Transferase</keyword>